<dbReference type="PROSITE" id="PS50212">
    <property type="entry name" value="RASGEF_NTER"/>
    <property type="match status" value="1"/>
</dbReference>
<evidence type="ECO:0000259" key="5">
    <source>
        <dbReference type="PROSITE" id="PS50009"/>
    </source>
</evidence>
<dbReference type="SMART" id="SM00325">
    <property type="entry name" value="RhoGEF"/>
    <property type="match status" value="1"/>
</dbReference>
<feature type="domain" description="DH" evidence="6">
    <location>
        <begin position="210"/>
        <end position="312"/>
    </location>
</feature>
<dbReference type="Pfam" id="PF00617">
    <property type="entry name" value="RasGEF"/>
    <property type="match status" value="1"/>
</dbReference>
<feature type="compositionally biased region" description="Pro residues" evidence="3">
    <location>
        <begin position="1278"/>
        <end position="1292"/>
    </location>
</feature>
<dbReference type="InterPro" id="IPR023578">
    <property type="entry name" value="Ras_GEF_dom_sf"/>
</dbReference>
<dbReference type="RefSeq" id="XP_018009606.1">
    <property type="nucleotide sequence ID" value="XM_018154117.2"/>
</dbReference>
<feature type="domain" description="N-terminal Ras-GEF" evidence="7">
    <location>
        <begin position="610"/>
        <end position="765"/>
    </location>
</feature>
<dbReference type="Proteomes" id="UP000694843">
    <property type="component" value="Unplaced"/>
</dbReference>
<evidence type="ECO:0000313" key="9">
    <source>
        <dbReference type="RefSeq" id="XP_018009606.1"/>
    </source>
</evidence>
<feature type="region of interest" description="Disordered" evidence="3">
    <location>
        <begin position="1076"/>
        <end position="1155"/>
    </location>
</feature>
<dbReference type="SUPFAM" id="SSF47113">
    <property type="entry name" value="Histone-fold"/>
    <property type="match status" value="1"/>
</dbReference>
<feature type="domain" description="Ras-GEF" evidence="5">
    <location>
        <begin position="819"/>
        <end position="1060"/>
    </location>
</feature>
<dbReference type="Gene3D" id="2.30.29.30">
    <property type="entry name" value="Pleckstrin-homology domain (PH domain)/Phosphotyrosine-binding domain (PTB)"/>
    <property type="match status" value="1"/>
</dbReference>
<dbReference type="PANTHER" id="PTHR23113:SF363">
    <property type="entry name" value="PROTEIN SON OF SEVENLESS"/>
    <property type="match status" value="1"/>
</dbReference>
<feature type="region of interest" description="Disordered" evidence="3">
    <location>
        <begin position="1226"/>
        <end position="1439"/>
    </location>
</feature>
<evidence type="ECO:0000259" key="7">
    <source>
        <dbReference type="PROSITE" id="PS50212"/>
    </source>
</evidence>
<feature type="compositionally biased region" description="Pro residues" evidence="3">
    <location>
        <begin position="1370"/>
        <end position="1379"/>
    </location>
</feature>
<reference evidence="9" key="1">
    <citation type="submission" date="2025-08" db="UniProtKB">
        <authorList>
            <consortium name="RefSeq"/>
        </authorList>
    </citation>
    <scope>IDENTIFICATION</scope>
    <source>
        <tissue evidence="9">Whole organism</tissue>
    </source>
</reference>
<dbReference type="CDD" id="cd00155">
    <property type="entry name" value="RasGEF"/>
    <property type="match status" value="1"/>
</dbReference>
<dbReference type="OrthoDB" id="546434at2759"/>
<dbReference type="Pfam" id="PF22697">
    <property type="entry name" value="SOS1_NGEF_PH"/>
    <property type="match status" value="1"/>
</dbReference>
<dbReference type="GO" id="GO:0046982">
    <property type="term" value="F:protein heterodimerization activity"/>
    <property type="evidence" value="ECO:0007669"/>
    <property type="project" value="InterPro"/>
</dbReference>
<dbReference type="GeneID" id="108667131"/>
<dbReference type="SUPFAM" id="SSF48065">
    <property type="entry name" value="DBL homology domain (DH-domain)"/>
    <property type="match status" value="1"/>
</dbReference>
<feature type="compositionally biased region" description="Low complexity" evidence="3">
    <location>
        <begin position="1132"/>
        <end position="1145"/>
    </location>
</feature>
<dbReference type="PROSITE" id="PS50003">
    <property type="entry name" value="PH_DOMAIN"/>
    <property type="match status" value="1"/>
</dbReference>
<feature type="domain" description="PH" evidence="4">
    <location>
        <begin position="463"/>
        <end position="562"/>
    </location>
</feature>
<feature type="compositionally biased region" description="Pro residues" evidence="3">
    <location>
        <begin position="1229"/>
        <end position="1238"/>
    </location>
</feature>
<feature type="compositionally biased region" description="Pro residues" evidence="3">
    <location>
        <begin position="1246"/>
        <end position="1255"/>
    </location>
</feature>
<dbReference type="Gene3D" id="1.10.840.10">
    <property type="entry name" value="Ras guanine-nucleotide exchange factors catalytic domain"/>
    <property type="match status" value="1"/>
</dbReference>
<dbReference type="PROSITE" id="PS50010">
    <property type="entry name" value="DH_2"/>
    <property type="match status" value="1"/>
</dbReference>
<feature type="compositionally biased region" description="Low complexity" evidence="3">
    <location>
        <begin position="1355"/>
        <end position="1369"/>
    </location>
</feature>
<dbReference type="InterPro" id="IPR001849">
    <property type="entry name" value="PH_domain"/>
</dbReference>
<keyword evidence="8" id="KW-1185">Reference proteome</keyword>
<gene>
    <name evidence="9" type="primary">LOC108667131</name>
</gene>
<dbReference type="PROSITE" id="PS00720">
    <property type="entry name" value="RASGEF"/>
    <property type="match status" value="1"/>
</dbReference>
<dbReference type="Gene3D" id="1.10.20.10">
    <property type="entry name" value="Histone, subunit A"/>
    <property type="match status" value="1"/>
</dbReference>
<proteinExistence type="predicted"/>
<dbReference type="InterPro" id="IPR036964">
    <property type="entry name" value="RASGEF_cat_dom_sf"/>
</dbReference>
<dbReference type="Pfam" id="PF00618">
    <property type="entry name" value="RasGEF_N"/>
    <property type="match status" value="1"/>
</dbReference>
<keyword evidence="1 2" id="KW-0344">Guanine-nucleotide releasing factor</keyword>
<evidence type="ECO:0000256" key="2">
    <source>
        <dbReference type="PROSITE-ProRule" id="PRU00168"/>
    </source>
</evidence>
<accession>A0A8B7N6Y2</accession>
<feature type="compositionally biased region" description="Polar residues" evidence="3">
    <location>
        <begin position="1385"/>
        <end position="1399"/>
    </location>
</feature>
<dbReference type="Gene3D" id="1.20.870.10">
    <property type="entry name" value="Son of sevenless (SoS) protein Chain: S domain 1"/>
    <property type="match status" value="1"/>
</dbReference>
<dbReference type="InterPro" id="IPR008937">
    <property type="entry name" value="Ras-like_GEF"/>
</dbReference>
<dbReference type="OMA" id="KNTHRED"/>
<dbReference type="InterPro" id="IPR009072">
    <property type="entry name" value="Histone-fold"/>
</dbReference>
<dbReference type="SUPFAM" id="SSF48366">
    <property type="entry name" value="Ras GEF"/>
    <property type="match status" value="1"/>
</dbReference>
<feature type="compositionally biased region" description="Pro residues" evidence="3">
    <location>
        <begin position="1333"/>
        <end position="1342"/>
    </location>
</feature>
<evidence type="ECO:0000256" key="1">
    <source>
        <dbReference type="ARBA" id="ARBA00022658"/>
    </source>
</evidence>
<dbReference type="Pfam" id="PF00621">
    <property type="entry name" value="RhoGEF"/>
    <property type="match status" value="1"/>
</dbReference>
<evidence type="ECO:0000259" key="6">
    <source>
        <dbReference type="PROSITE" id="PS50010"/>
    </source>
</evidence>
<dbReference type="CDD" id="cd06224">
    <property type="entry name" value="REM"/>
    <property type="match status" value="1"/>
</dbReference>
<dbReference type="CDD" id="cd22915">
    <property type="entry name" value="HFD_SOS1_rpt2"/>
    <property type="match status" value="1"/>
</dbReference>
<dbReference type="InterPro" id="IPR019804">
    <property type="entry name" value="Ras_G-nucl-exch_fac_CS"/>
</dbReference>
<name>A0A8B7N6Y2_HYAAZ</name>
<dbReference type="SUPFAM" id="SSF50729">
    <property type="entry name" value="PH domain-like"/>
    <property type="match status" value="1"/>
</dbReference>
<dbReference type="GO" id="GO:0007265">
    <property type="term" value="P:Ras protein signal transduction"/>
    <property type="evidence" value="ECO:0007669"/>
    <property type="project" value="TreeGrafter"/>
</dbReference>
<evidence type="ECO:0000256" key="3">
    <source>
        <dbReference type="SAM" id="MobiDB-lite"/>
    </source>
</evidence>
<protein>
    <submittedName>
        <fullName evidence="9">Son of sevenless homolog 1</fullName>
    </submittedName>
</protein>
<dbReference type="KEGG" id="hazt:108667131"/>
<dbReference type="InterPro" id="IPR055251">
    <property type="entry name" value="SOS1_NGEF_PH"/>
</dbReference>
<evidence type="ECO:0000313" key="8">
    <source>
        <dbReference type="Proteomes" id="UP000694843"/>
    </source>
</evidence>
<dbReference type="PROSITE" id="PS50009">
    <property type="entry name" value="RASGEF_CAT"/>
    <property type="match status" value="1"/>
</dbReference>
<dbReference type="GO" id="GO:0005886">
    <property type="term" value="C:plasma membrane"/>
    <property type="evidence" value="ECO:0007669"/>
    <property type="project" value="TreeGrafter"/>
</dbReference>
<dbReference type="SMART" id="SM00233">
    <property type="entry name" value="PH"/>
    <property type="match status" value="1"/>
</dbReference>
<dbReference type="CTD" id="34790"/>
<dbReference type="Gene3D" id="1.20.900.10">
    <property type="entry name" value="Dbl homology (DH) domain"/>
    <property type="match status" value="1"/>
</dbReference>
<dbReference type="GO" id="GO:0005085">
    <property type="term" value="F:guanyl-nucleotide exchange factor activity"/>
    <property type="evidence" value="ECO:0007669"/>
    <property type="project" value="UniProtKB-KW"/>
</dbReference>
<dbReference type="SMART" id="SM00147">
    <property type="entry name" value="RasGEF"/>
    <property type="match status" value="1"/>
</dbReference>
<dbReference type="InterPro" id="IPR011993">
    <property type="entry name" value="PH-like_dom_sf"/>
</dbReference>
<organism evidence="8 9">
    <name type="scientific">Hyalella azteca</name>
    <name type="common">Amphipod</name>
    <dbReference type="NCBI Taxonomy" id="294128"/>
    <lineage>
        <taxon>Eukaryota</taxon>
        <taxon>Metazoa</taxon>
        <taxon>Ecdysozoa</taxon>
        <taxon>Arthropoda</taxon>
        <taxon>Crustacea</taxon>
        <taxon>Multicrustacea</taxon>
        <taxon>Malacostraca</taxon>
        <taxon>Eumalacostraca</taxon>
        <taxon>Peracarida</taxon>
        <taxon>Amphipoda</taxon>
        <taxon>Senticaudata</taxon>
        <taxon>Talitrida</taxon>
        <taxon>Talitroidea</taxon>
        <taxon>Hyalellidae</taxon>
        <taxon>Hyalella</taxon>
    </lineage>
</organism>
<dbReference type="InterPro" id="IPR035899">
    <property type="entry name" value="DBL_dom_sf"/>
</dbReference>
<evidence type="ECO:0000259" key="4">
    <source>
        <dbReference type="PROSITE" id="PS50003"/>
    </source>
</evidence>
<dbReference type="PANTHER" id="PTHR23113">
    <property type="entry name" value="GUANINE NUCLEOTIDE EXCHANGE FACTOR"/>
    <property type="match status" value="1"/>
</dbReference>
<dbReference type="InterPro" id="IPR001895">
    <property type="entry name" value="RASGEF_cat_dom"/>
</dbReference>
<dbReference type="InterPro" id="IPR000219">
    <property type="entry name" value="DH_dom"/>
</dbReference>
<sequence length="1453" mass="162721">MFSSTATCGAADLPSYDFEGNAHKWKDLLFIAIDKVLKSLDGDLTLSDDGAEYMESLLLRVLAMLCSSPPPHSVQDLEDRVMRVFPSPLDRWATGDAQAAVENRRKKGSAVVLPLDRVHPLLKEALQSRIDMQVTLYMSAILEYVSLEILRLANIYVTDIKGKEVTQADIRTAMCADQVLMDLLCQSENGDIPKTSICEEPLLRGDTSLTYDQLVKDLIEHEKSYIRELNLISKVFRKKLLQIPSVRDCHRKTLDDIFSNIDEVYDFSVNLLGSLEDTIEVTKENESPAIGSCFEELAEGEEFDVYLRYCSDVVPGDRCQTAVQELVRSPEVWDALSNISYGGSFRDAVLYYLPRLLHLPVLHVFTDLKYIEDLTLCAESVGDSSNSESLEQVKGLLCPLVNQLERIVSAPDAPLHLKRRKASEVNVRASGPLRRQQALLKLNETQRSIEGWEGRDIAQCCSSLILEGDLKLGYPSKKQTDRHVFLFDGLIVLCKQHKVGSFRFKEKYVIKNIDIVDREDTDEVGHAFEVVPQGQSQSSALLVARSAQDKHNWMAALVMIRCRGPLERALDSILLEEEKQHPLQLPDPEVYPFSVQDSEENIIIEERKEATPLIKGATLIKLVERLTYHMYADPMFVRTFLTTYRSFCSPTELLELLKKRFAIPELDCCGSGDAENMSCLEGATPEDSNTALLHREGVKRFRKEYAQPVQFRVLNVLRHWVDYHFYDFDRDAELLKNLTDFLESVQGKSMRKWVLSITKIIHRKRNEEPREITFSQNRTPPSPKHHMRIDEKDWENILPASVGGITATGDLIKPLLMLHPIEIARQLTLLEFDLYKSVKPSELVGNAWTKKDKEQRSPNLLKMIHHTNKVTRWVMRCIIDCENFEERVAAMSRVVEIMIMFHDLNNFSGLFEMSSALESASVHRLELTKAEVKRRMPVTQKSVYEEAMELGKNHCKKYLEKLRSINPPCVPFFGMYLTNIMHIEVGNPDSLLPHNLVNFSKRRKVAEITGEIQQYQNQSYCLQIEPNIRNFLETLDPFEGMSDGDINNYLYNKSTEIEPRNLRKPLIKERRWPHLSLKSPGIKPRNSRSLPNPLPSVFSTHKESQGLDGGEDTPHQLTPTTPSTPCTPPPAASTTPTSSSSMMSSLNMAGSASTLPHGASLASIALDTLTHASSQANVAALSHSGTLPHSFRDRAVNQEDSVFARVEIGPLPTGMARLGGDTSSVILPPFLPPPPLTPGPLTGDAAPPPPLPPRVPPRRRETSLGDTSPKVQQAPDAPELPPRDVTPPPLPPRTATLSHKHHPPPPSSASHTSTTHFSYNPPVLPPSVHSTHPPRPLHPPPYQHRSAFPPLPTAHHTSGSSSSFHLPSQHHPPPPPSPHHPIVDGNSSINDTAALSNLPLTRRRTPSIDLTAPPLSRRHTTNGGPPLDDGPPTPPPRLPLLLRPTSAFAEQQM</sequence>
<feature type="compositionally biased region" description="Pro residues" evidence="3">
    <location>
        <begin position="1428"/>
        <end position="1438"/>
    </location>
</feature>
<dbReference type="InterPro" id="IPR000651">
    <property type="entry name" value="Ras-like_Gua-exchang_fac_N"/>
</dbReference>
<dbReference type="Gene3D" id="6.10.250.3060">
    <property type="match status" value="1"/>
</dbReference>
<dbReference type="SMART" id="SM00229">
    <property type="entry name" value="RasGEFN"/>
    <property type="match status" value="1"/>
</dbReference>